<sequence>MSLADSVVWAIEEVAWEEFLEVLGLDCWHYVAFLALCSQKLTFGGAGVLWMTLVGWVIPFSLFFSFSTLFLGFLGQPRKLAGYSPSHRHHFGFWSMGFTQSFVRCHLHT</sequence>
<accession>A0A8X6YN80</accession>
<organism evidence="2 3">
    <name type="scientific">Trichonephila inaurata madagascariensis</name>
    <dbReference type="NCBI Taxonomy" id="2747483"/>
    <lineage>
        <taxon>Eukaryota</taxon>
        <taxon>Metazoa</taxon>
        <taxon>Ecdysozoa</taxon>
        <taxon>Arthropoda</taxon>
        <taxon>Chelicerata</taxon>
        <taxon>Arachnida</taxon>
        <taxon>Araneae</taxon>
        <taxon>Araneomorphae</taxon>
        <taxon>Entelegynae</taxon>
        <taxon>Araneoidea</taxon>
        <taxon>Nephilidae</taxon>
        <taxon>Trichonephila</taxon>
        <taxon>Trichonephila inaurata</taxon>
    </lineage>
</organism>
<protein>
    <submittedName>
        <fullName evidence="2">Uncharacterized protein</fullName>
    </submittedName>
</protein>
<keyword evidence="1" id="KW-1133">Transmembrane helix</keyword>
<gene>
    <name evidence="2" type="ORF">TNIN_90561</name>
</gene>
<proteinExistence type="predicted"/>
<dbReference type="AlphaFoldDB" id="A0A8X6YN80"/>
<keyword evidence="3" id="KW-1185">Reference proteome</keyword>
<feature type="transmembrane region" description="Helical" evidence="1">
    <location>
        <begin position="48"/>
        <end position="74"/>
    </location>
</feature>
<comment type="caution">
    <text evidence="2">The sequence shown here is derived from an EMBL/GenBank/DDBJ whole genome shotgun (WGS) entry which is preliminary data.</text>
</comment>
<name>A0A8X6YN80_9ARAC</name>
<evidence type="ECO:0000256" key="1">
    <source>
        <dbReference type="SAM" id="Phobius"/>
    </source>
</evidence>
<keyword evidence="1" id="KW-0812">Transmembrane</keyword>
<keyword evidence="1" id="KW-0472">Membrane</keyword>
<reference evidence="2" key="1">
    <citation type="submission" date="2020-08" db="EMBL/GenBank/DDBJ databases">
        <title>Multicomponent nature underlies the extraordinary mechanical properties of spider dragline silk.</title>
        <authorList>
            <person name="Kono N."/>
            <person name="Nakamura H."/>
            <person name="Mori M."/>
            <person name="Yoshida Y."/>
            <person name="Ohtoshi R."/>
            <person name="Malay A.D."/>
            <person name="Moran D.A.P."/>
            <person name="Tomita M."/>
            <person name="Numata K."/>
            <person name="Arakawa K."/>
        </authorList>
    </citation>
    <scope>NUCLEOTIDE SEQUENCE</scope>
</reference>
<dbReference type="Proteomes" id="UP000886998">
    <property type="component" value="Unassembled WGS sequence"/>
</dbReference>
<evidence type="ECO:0000313" key="3">
    <source>
        <dbReference type="Proteomes" id="UP000886998"/>
    </source>
</evidence>
<evidence type="ECO:0000313" key="2">
    <source>
        <dbReference type="EMBL" id="GFY73981.1"/>
    </source>
</evidence>
<dbReference type="EMBL" id="BMAV01020494">
    <property type="protein sequence ID" value="GFY73981.1"/>
    <property type="molecule type" value="Genomic_DNA"/>
</dbReference>